<evidence type="ECO:0000313" key="1">
    <source>
        <dbReference type="EMBL" id="QIE57732.1"/>
    </source>
</evidence>
<dbReference type="EMBL" id="CP049056">
    <property type="protein sequence ID" value="QIE57732.1"/>
    <property type="molecule type" value="Genomic_DNA"/>
</dbReference>
<protein>
    <submittedName>
        <fullName evidence="1">Phage tail assembly chaperone</fullName>
    </submittedName>
</protein>
<keyword evidence="2" id="KW-1185">Reference proteome</keyword>
<dbReference type="AlphaFoldDB" id="A0A7M3T6V1"/>
<proteinExistence type="predicted"/>
<organism evidence="1 2">
    <name type="scientific">Pikeienuella piscinae</name>
    <dbReference type="NCBI Taxonomy" id="2748098"/>
    <lineage>
        <taxon>Bacteria</taxon>
        <taxon>Pseudomonadati</taxon>
        <taxon>Pseudomonadota</taxon>
        <taxon>Alphaproteobacteria</taxon>
        <taxon>Rhodobacterales</taxon>
        <taxon>Paracoccaceae</taxon>
        <taxon>Pikeienuella</taxon>
    </lineage>
</organism>
<dbReference type="Proteomes" id="UP000503336">
    <property type="component" value="Chromosome"/>
</dbReference>
<dbReference type="KEGG" id="hdh:G5B40_03090"/>
<dbReference type="Pfam" id="PF09550">
    <property type="entry name" value="Phage_TAC_6"/>
    <property type="match status" value="1"/>
</dbReference>
<gene>
    <name evidence="1" type="ORF">G5B40_03090</name>
</gene>
<evidence type="ECO:0000313" key="2">
    <source>
        <dbReference type="Proteomes" id="UP000503336"/>
    </source>
</evidence>
<reference evidence="1 2" key="1">
    <citation type="submission" date="2020-02" db="EMBL/GenBank/DDBJ databases">
        <title>complete genome sequence of Rhodobacteraceae bacterium.</title>
        <authorList>
            <person name="Park J."/>
            <person name="Kim Y.-S."/>
            <person name="Kim K.-H."/>
        </authorList>
    </citation>
    <scope>NUCLEOTIDE SEQUENCE [LARGE SCALE GENOMIC DNA]</scope>
    <source>
        <strain evidence="1 2">RR4-56</strain>
    </source>
</reference>
<accession>A0A7M3T6V1</accession>
<name>A0A7M3T6V1_9RHOB</name>
<sequence>MLMRFGLGALGLGPREFWTMTPREFDAAAKGRLGLFNDARALDRAGLAALNEKFPDRAAS</sequence>
<dbReference type="InterPro" id="IPR019056">
    <property type="entry name" value="Phage_TAC_6"/>
</dbReference>